<organism evidence="2 3">
    <name type="scientific">Brevibacillus agri</name>
    <dbReference type="NCBI Taxonomy" id="51101"/>
    <lineage>
        <taxon>Bacteria</taxon>
        <taxon>Bacillati</taxon>
        <taxon>Bacillota</taxon>
        <taxon>Bacilli</taxon>
        <taxon>Bacillales</taxon>
        <taxon>Paenibacillaceae</taxon>
        <taxon>Brevibacillus</taxon>
    </lineage>
</organism>
<dbReference type="RefSeq" id="WP_081494715.1">
    <property type="nucleotide sequence ID" value="NZ_BJOD01000029.1"/>
</dbReference>
<dbReference type="InterPro" id="IPR008979">
    <property type="entry name" value="Galactose-bd-like_sf"/>
</dbReference>
<keyword evidence="2" id="KW-0378">Hydrolase</keyword>
<protein>
    <submittedName>
        <fullName evidence="2">CocE/NonD family hydrolase</fullName>
    </submittedName>
</protein>
<dbReference type="Gene3D" id="2.60.120.260">
    <property type="entry name" value="Galactose-binding domain-like"/>
    <property type="match status" value="1"/>
</dbReference>
<evidence type="ECO:0000259" key="1">
    <source>
        <dbReference type="SMART" id="SM00939"/>
    </source>
</evidence>
<dbReference type="SUPFAM" id="SSF49785">
    <property type="entry name" value="Galactose-binding domain-like"/>
    <property type="match status" value="1"/>
</dbReference>
<dbReference type="SMART" id="SM00939">
    <property type="entry name" value="PepX_C"/>
    <property type="match status" value="1"/>
</dbReference>
<comment type="caution">
    <text evidence="2">The sequence shown here is derived from an EMBL/GenBank/DDBJ whole genome shotgun (WGS) entry which is preliminary data.</text>
</comment>
<accession>A0A3M8AJ86</accession>
<dbReference type="InterPro" id="IPR005674">
    <property type="entry name" value="CocE/Ser_esterase"/>
</dbReference>
<dbReference type="AlphaFoldDB" id="A0A3M8AJ86"/>
<dbReference type="InterPro" id="IPR013736">
    <property type="entry name" value="Xaa-Pro_dipept_C"/>
</dbReference>
<dbReference type="Pfam" id="PF08530">
    <property type="entry name" value="PepX_C"/>
    <property type="match status" value="1"/>
</dbReference>
<dbReference type="NCBIfam" id="TIGR00976">
    <property type="entry name" value="CocE_NonD"/>
    <property type="match status" value="1"/>
</dbReference>
<dbReference type="EMBL" id="RHHN01000068">
    <property type="protein sequence ID" value="RNB50535.1"/>
    <property type="molecule type" value="Genomic_DNA"/>
</dbReference>
<evidence type="ECO:0000313" key="2">
    <source>
        <dbReference type="EMBL" id="RNB50535.1"/>
    </source>
</evidence>
<dbReference type="OrthoDB" id="319764at2"/>
<name>A0A3M8AJ86_9BACL</name>
<sequence>MPFRLTDVLPQWTQPKSAGDGALTLAAPGNEPADAYLFDPLDAAPYLLDLSENENSVPENYREVEKRPDVLVYTSEPLQEDVAIAGEISAVLYAASSARDTDWLVRLSDVDEEGNSIRLSDGIICARYRHSFAEPKLLEPGQIERYEIRMGKIANVFEKGHRIRVCVTSGAENFSFPNPNTGTDLATETETVVARQHIYHDEQHPSHIRLPLLPKNR</sequence>
<evidence type="ECO:0000313" key="3">
    <source>
        <dbReference type="Proteomes" id="UP000276178"/>
    </source>
</evidence>
<reference evidence="2 3" key="1">
    <citation type="submission" date="2018-10" db="EMBL/GenBank/DDBJ databases">
        <title>Phylogenomics of Brevibacillus.</title>
        <authorList>
            <person name="Dunlap C."/>
        </authorList>
    </citation>
    <scope>NUCLEOTIDE SEQUENCE [LARGE SCALE GENOMIC DNA]</scope>
    <source>
        <strain evidence="2 3">NRRL NRS 1219</strain>
    </source>
</reference>
<dbReference type="Proteomes" id="UP000276178">
    <property type="component" value="Unassembled WGS sequence"/>
</dbReference>
<gene>
    <name evidence="2" type="ORF">EB820_21250</name>
</gene>
<proteinExistence type="predicted"/>
<feature type="domain" description="Xaa-Pro dipeptidyl-peptidase C-terminal" evidence="1">
    <location>
        <begin position="2"/>
        <end position="209"/>
    </location>
</feature>
<dbReference type="GO" id="GO:0008239">
    <property type="term" value="F:dipeptidyl-peptidase activity"/>
    <property type="evidence" value="ECO:0007669"/>
    <property type="project" value="InterPro"/>
</dbReference>